<feature type="repeat" description="ANK" evidence="12">
    <location>
        <begin position="493"/>
        <end position="525"/>
    </location>
</feature>
<dbReference type="InterPro" id="IPR052076">
    <property type="entry name" value="TRP_cation_channel"/>
</dbReference>
<feature type="repeat" description="ANK" evidence="12">
    <location>
        <begin position="322"/>
        <end position="354"/>
    </location>
</feature>
<dbReference type="Proteomes" id="UP000507470">
    <property type="component" value="Unassembled WGS sequence"/>
</dbReference>
<dbReference type="OrthoDB" id="1661883at2759"/>
<dbReference type="Pfam" id="PF12796">
    <property type="entry name" value="Ank_2"/>
    <property type="match status" value="4"/>
</dbReference>
<feature type="repeat" description="ANK" evidence="12">
    <location>
        <begin position="424"/>
        <end position="456"/>
    </location>
</feature>
<comment type="subcellular location">
    <subcellularLocation>
        <location evidence="1">Membrane</location>
        <topology evidence="1">Multi-pass membrane protein</topology>
    </subcellularLocation>
</comment>
<keyword evidence="8" id="KW-0406">Ion transport</keyword>
<evidence type="ECO:0000313" key="16">
    <source>
        <dbReference type="Proteomes" id="UP000507470"/>
    </source>
</evidence>
<dbReference type="InterPro" id="IPR005821">
    <property type="entry name" value="Ion_trans_dom"/>
</dbReference>
<protein>
    <submittedName>
        <fullName evidence="15">TRPA1</fullName>
    </submittedName>
</protein>
<feature type="transmembrane region" description="Helical" evidence="13">
    <location>
        <begin position="729"/>
        <end position="750"/>
    </location>
</feature>
<name>A0A6J8E3S8_MYTCO</name>
<feature type="repeat" description="ANK" evidence="12">
    <location>
        <begin position="93"/>
        <end position="125"/>
    </location>
</feature>
<dbReference type="InterPro" id="IPR002110">
    <property type="entry name" value="Ankyrin_rpt"/>
</dbReference>
<evidence type="ECO:0000256" key="1">
    <source>
        <dbReference type="ARBA" id="ARBA00004141"/>
    </source>
</evidence>
<feature type="repeat" description="ANK" evidence="12">
    <location>
        <begin position="126"/>
        <end position="158"/>
    </location>
</feature>
<evidence type="ECO:0000256" key="6">
    <source>
        <dbReference type="ARBA" id="ARBA00022989"/>
    </source>
</evidence>
<dbReference type="SMART" id="SM00248">
    <property type="entry name" value="ANK"/>
    <property type="match status" value="14"/>
</dbReference>
<dbReference type="PROSITE" id="PS50297">
    <property type="entry name" value="ANK_REP_REGION"/>
    <property type="match status" value="8"/>
</dbReference>
<dbReference type="PROSITE" id="PS50088">
    <property type="entry name" value="ANK_REPEAT"/>
    <property type="match status" value="9"/>
</dbReference>
<evidence type="ECO:0000256" key="13">
    <source>
        <dbReference type="SAM" id="Phobius"/>
    </source>
</evidence>
<keyword evidence="2" id="KW-0813">Transport</keyword>
<accession>A0A6J8E3S8</accession>
<feature type="transmembrane region" description="Helical" evidence="13">
    <location>
        <begin position="825"/>
        <end position="842"/>
    </location>
</feature>
<evidence type="ECO:0000313" key="15">
    <source>
        <dbReference type="EMBL" id="CAC5415130.1"/>
    </source>
</evidence>
<keyword evidence="5" id="KW-0677">Repeat</keyword>
<keyword evidence="6 13" id="KW-1133">Transmembrane helix</keyword>
<dbReference type="PRINTS" id="PR01415">
    <property type="entry name" value="ANKYRIN"/>
</dbReference>
<dbReference type="GO" id="GO:1902495">
    <property type="term" value="C:transmembrane transporter complex"/>
    <property type="evidence" value="ECO:0007669"/>
    <property type="project" value="TreeGrafter"/>
</dbReference>
<keyword evidence="9 13" id="KW-0472">Membrane</keyword>
<evidence type="ECO:0000256" key="10">
    <source>
        <dbReference type="ARBA" id="ARBA00023180"/>
    </source>
</evidence>
<gene>
    <name evidence="15" type="ORF">MCOR_47840</name>
</gene>
<feature type="repeat" description="ANK" evidence="12">
    <location>
        <begin position="525"/>
        <end position="558"/>
    </location>
</feature>
<feature type="transmembrane region" description="Helical" evidence="13">
    <location>
        <begin position="958"/>
        <end position="981"/>
    </location>
</feature>
<dbReference type="Gene3D" id="1.25.40.20">
    <property type="entry name" value="Ankyrin repeat-containing domain"/>
    <property type="match status" value="5"/>
</dbReference>
<keyword evidence="16" id="KW-1185">Reference proteome</keyword>
<feature type="repeat" description="ANK" evidence="12">
    <location>
        <begin position="193"/>
        <end position="225"/>
    </location>
</feature>
<evidence type="ECO:0000256" key="9">
    <source>
        <dbReference type="ARBA" id="ARBA00023136"/>
    </source>
</evidence>
<evidence type="ECO:0000256" key="7">
    <source>
        <dbReference type="ARBA" id="ARBA00023043"/>
    </source>
</evidence>
<evidence type="ECO:0000256" key="12">
    <source>
        <dbReference type="PROSITE-ProRule" id="PRU00023"/>
    </source>
</evidence>
<dbReference type="PANTHER" id="PTHR47143">
    <property type="entry name" value="TRANSIENT RECEPTOR POTENTIAL CATION CHANNEL PROTEIN PAINLESS"/>
    <property type="match status" value="1"/>
</dbReference>
<dbReference type="SUPFAM" id="SSF48403">
    <property type="entry name" value="Ankyrin repeat"/>
    <property type="match status" value="2"/>
</dbReference>
<evidence type="ECO:0000256" key="2">
    <source>
        <dbReference type="ARBA" id="ARBA00022448"/>
    </source>
</evidence>
<dbReference type="EMBL" id="CACVKT020008376">
    <property type="protein sequence ID" value="CAC5415130.1"/>
    <property type="molecule type" value="Genomic_DNA"/>
</dbReference>
<organism evidence="15 16">
    <name type="scientific">Mytilus coruscus</name>
    <name type="common">Sea mussel</name>
    <dbReference type="NCBI Taxonomy" id="42192"/>
    <lineage>
        <taxon>Eukaryota</taxon>
        <taxon>Metazoa</taxon>
        <taxon>Spiralia</taxon>
        <taxon>Lophotrochozoa</taxon>
        <taxon>Mollusca</taxon>
        <taxon>Bivalvia</taxon>
        <taxon>Autobranchia</taxon>
        <taxon>Pteriomorphia</taxon>
        <taxon>Mytilida</taxon>
        <taxon>Mytiloidea</taxon>
        <taxon>Mytilidae</taxon>
        <taxon>Mytilinae</taxon>
        <taxon>Mytilus</taxon>
    </lineage>
</organism>
<feature type="domain" description="Ion transport" evidence="14">
    <location>
        <begin position="737"/>
        <end position="990"/>
    </location>
</feature>
<dbReference type="AlphaFoldDB" id="A0A6J8E3S8"/>
<dbReference type="Pfam" id="PF00520">
    <property type="entry name" value="Ion_trans"/>
    <property type="match status" value="1"/>
</dbReference>
<evidence type="ECO:0000256" key="11">
    <source>
        <dbReference type="ARBA" id="ARBA00023303"/>
    </source>
</evidence>
<dbReference type="Pfam" id="PF00023">
    <property type="entry name" value="Ank"/>
    <property type="match status" value="3"/>
</dbReference>
<proteinExistence type="predicted"/>
<feature type="transmembrane region" description="Helical" evidence="13">
    <location>
        <begin position="854"/>
        <end position="880"/>
    </location>
</feature>
<keyword evidence="4 13" id="KW-0812">Transmembrane</keyword>
<sequence>MERVRNTRLLRLVSGGKNKKGKINLKHMVAENNGNISLLSMTDTSSIGSDLSTCPVHCTPEECFLEAASKGKQQEFQRLYVENPERLHIQDTNGNTALHHASTNGHLHIVDFIIQHDGDINAKNSTGDTPLHEAVRNEQTIIIDFLLKNEADSTILNDLQMAPIHLAVDCDSLKSLEALLKHKSVNVKQAGESGFTPLHYCADKDRADCAKLLLKHGAKPCIKCNHGYYPIHIAARAAAATTLDVIIKYVEALGYTRAEVLSFEDKENNTALHSSVNSGYPEEDKSTPLHFACAQGGLEMIKIMYEIQESKFLSAMNTTDILKMTPLHRAALFNHVGVVEYLLDKGADINALDANDRTPLFVAASKSAWSTVNLLIKRGANIALKDEKSRNFLHVIIKGGGSLNMFEDDVFKNVKNLLNETDNIGCTPLHYATREGQLNAIDTLMSMGALLNPKNKQKQSPLHFAARYGRYNTCKRLLNSKEGPGIINEVDEDGLTALHHAAKNGHVKIITLLMQRGAYVTKDHEGNTPLHMAVIHGYTRSMRCILNVHGNLMDSQNNAGNTALHVASQVGQVQAVTLLLSADAKIVLNENGGTFFDLAIDNKHTDVATAVVKHNRWIEVLHTCSNAGCGMSRLIEHLPDVGMVVLDNCQKKSKRNEKTEGCKVRNSYIDYDFQFLQCPYTYTKTKENTGEEIQPMYALNLMVKFGRVELLSHPVCKAYLSMKWLAYGVWLYSINFILYIVFLVMLTYMVTLPCFNNYSPNSTNTTNYTLKKGVHSYTCHQTGMGLEIGKWVVLLFTVLNILKEIFQMVQQRVKYFTDLNNLLEWVLYVSSALFVTPVLFGYSDHLNTEAGAVAIFLAWFNCLLFLQRFDVFGIYVIMFLEILKTLLQALCVFSLLIVAFGLSFFLLLRNETSEAYSSPGLSLLRTGMMMLELDYMMSFNEPYTDSDETTLPYKAPTVILLIIFVLIMPILLMNLLIGLAVGDIEAVQKDATLKRLAMQVELHTDFERRLPKKLLEQVDKVNIRVIKQLTSFVEKNHDLLRLIVQKMEIKTEEDHMDEGEVMTRDELQCKAASKNNKWKSANLQKNVKQSMVVSKWKQVSTEKRDNNTDC</sequence>
<evidence type="ECO:0000259" key="14">
    <source>
        <dbReference type="Pfam" id="PF00520"/>
    </source>
</evidence>
<keyword evidence="7 12" id="KW-0040">ANK repeat</keyword>
<evidence type="ECO:0000256" key="8">
    <source>
        <dbReference type="ARBA" id="ARBA00023065"/>
    </source>
</evidence>
<feature type="repeat" description="ANK" evidence="12">
    <location>
        <begin position="559"/>
        <end position="591"/>
    </location>
</feature>
<evidence type="ECO:0000256" key="4">
    <source>
        <dbReference type="ARBA" id="ARBA00022692"/>
    </source>
</evidence>
<keyword evidence="11" id="KW-0407">Ion channel</keyword>
<evidence type="ECO:0000256" key="5">
    <source>
        <dbReference type="ARBA" id="ARBA00022737"/>
    </source>
</evidence>
<keyword evidence="10" id="KW-0325">Glycoprotein</keyword>
<dbReference type="PANTHER" id="PTHR47143:SF1">
    <property type="entry name" value="ION_TRANS DOMAIN-CONTAINING PROTEIN"/>
    <property type="match status" value="1"/>
</dbReference>
<feature type="transmembrane region" description="Helical" evidence="13">
    <location>
        <begin position="886"/>
        <end position="908"/>
    </location>
</feature>
<feature type="repeat" description="ANK" evidence="12">
    <location>
        <begin position="355"/>
        <end position="387"/>
    </location>
</feature>
<dbReference type="GO" id="GO:0005216">
    <property type="term" value="F:monoatomic ion channel activity"/>
    <property type="evidence" value="ECO:0007669"/>
    <property type="project" value="InterPro"/>
</dbReference>
<keyword evidence="3" id="KW-0716">Sensory transduction</keyword>
<evidence type="ECO:0000256" key="3">
    <source>
        <dbReference type="ARBA" id="ARBA00022606"/>
    </source>
</evidence>
<dbReference type="InterPro" id="IPR036770">
    <property type="entry name" value="Ankyrin_rpt-contain_sf"/>
</dbReference>
<reference evidence="15 16" key="1">
    <citation type="submission" date="2020-06" db="EMBL/GenBank/DDBJ databases">
        <authorList>
            <person name="Li R."/>
            <person name="Bekaert M."/>
        </authorList>
    </citation>
    <scope>NUCLEOTIDE SEQUENCE [LARGE SCALE GENOMIC DNA]</scope>
    <source>
        <strain evidence="16">wild</strain>
    </source>
</reference>